<sequence>MPPRAAPTPTFVSPYAADRNVPVIGRSTTDIAVLLALSAEELEDVLRAAFRPRGVYCEWKEIGASEKTGKAKAIQCGRLYATWDLLARHLKKSHCQAILSHPDLKHGTASRPAKIYQCRWGGCGNVKVATTEELYDHLVEEHIIRLLYVPCPYADCKKRPANLPKALEHVRKDHLAKGYSLPPPLAPIRVGFLDIDLQTLPDSAPAYELGVQAFACPTTGGPAPLLGTHETYLKEASPEARLKTRKGKAIATDKPDAVPSRPELVEVTTFVQRPKIDGHLDLQLPRAEDDDGVMTSEDDEDESDSGNESDHTIRAGPSSARPSPAATMTTSAPFGRRATTPAGSTFAAPRDILGAGFGASSAQPAWASTPLPPDYWLMPRTGWTAMQASIAEVQDEINQSATRMPSPKVVRAHNRTVVRNRRGSSVLSTHASRSPMALDGSLSPLTEPPESEPDSPVKKRARYAH</sequence>
<organism evidence="3 4">
    <name type="scientific">Calocera viscosa (strain TUFC12733)</name>
    <dbReference type="NCBI Taxonomy" id="1330018"/>
    <lineage>
        <taxon>Eukaryota</taxon>
        <taxon>Fungi</taxon>
        <taxon>Dikarya</taxon>
        <taxon>Basidiomycota</taxon>
        <taxon>Agaricomycotina</taxon>
        <taxon>Dacrymycetes</taxon>
        <taxon>Dacrymycetales</taxon>
        <taxon>Dacrymycetaceae</taxon>
        <taxon>Calocera</taxon>
    </lineage>
</organism>
<dbReference type="EMBL" id="KV417288">
    <property type="protein sequence ID" value="KZO95560.1"/>
    <property type="molecule type" value="Genomic_DNA"/>
</dbReference>
<feature type="region of interest" description="Disordered" evidence="1">
    <location>
        <begin position="239"/>
        <end position="259"/>
    </location>
</feature>
<dbReference type="AlphaFoldDB" id="A0A167LCU2"/>
<feature type="region of interest" description="Disordered" evidence="1">
    <location>
        <begin position="278"/>
        <end position="347"/>
    </location>
</feature>
<evidence type="ECO:0000259" key="2">
    <source>
        <dbReference type="SMART" id="SM00355"/>
    </source>
</evidence>
<gene>
    <name evidence="3" type="ORF">CALVIDRAFT_564610</name>
</gene>
<dbReference type="InterPro" id="IPR013087">
    <property type="entry name" value="Znf_C2H2_type"/>
</dbReference>
<feature type="compositionally biased region" description="Low complexity" evidence="1">
    <location>
        <begin position="317"/>
        <end position="333"/>
    </location>
</feature>
<name>A0A167LCU2_CALVF</name>
<reference evidence="3 4" key="1">
    <citation type="journal article" date="2016" name="Mol. Biol. Evol.">
        <title>Comparative Genomics of Early-Diverging Mushroom-Forming Fungi Provides Insights into the Origins of Lignocellulose Decay Capabilities.</title>
        <authorList>
            <person name="Nagy L.G."/>
            <person name="Riley R."/>
            <person name="Tritt A."/>
            <person name="Adam C."/>
            <person name="Daum C."/>
            <person name="Floudas D."/>
            <person name="Sun H."/>
            <person name="Yadav J.S."/>
            <person name="Pangilinan J."/>
            <person name="Larsson K.H."/>
            <person name="Matsuura K."/>
            <person name="Barry K."/>
            <person name="Labutti K."/>
            <person name="Kuo R."/>
            <person name="Ohm R.A."/>
            <person name="Bhattacharya S.S."/>
            <person name="Shirouzu T."/>
            <person name="Yoshinaga Y."/>
            <person name="Martin F.M."/>
            <person name="Grigoriev I.V."/>
            <person name="Hibbett D.S."/>
        </authorList>
    </citation>
    <scope>NUCLEOTIDE SEQUENCE [LARGE SCALE GENOMIC DNA]</scope>
    <source>
        <strain evidence="3 4">TUFC12733</strain>
    </source>
</reference>
<feature type="domain" description="C2H2-type" evidence="2">
    <location>
        <begin position="74"/>
        <end position="94"/>
    </location>
</feature>
<feature type="compositionally biased region" description="Acidic residues" evidence="1">
    <location>
        <begin position="288"/>
        <end position="307"/>
    </location>
</feature>
<keyword evidence="4" id="KW-1185">Reference proteome</keyword>
<evidence type="ECO:0000313" key="4">
    <source>
        <dbReference type="Proteomes" id="UP000076738"/>
    </source>
</evidence>
<evidence type="ECO:0000313" key="3">
    <source>
        <dbReference type="EMBL" id="KZO95560.1"/>
    </source>
</evidence>
<feature type="region of interest" description="Disordered" evidence="1">
    <location>
        <begin position="420"/>
        <end position="465"/>
    </location>
</feature>
<evidence type="ECO:0000256" key="1">
    <source>
        <dbReference type="SAM" id="MobiDB-lite"/>
    </source>
</evidence>
<feature type="compositionally biased region" description="Polar residues" evidence="1">
    <location>
        <begin position="423"/>
        <end position="432"/>
    </location>
</feature>
<dbReference type="Proteomes" id="UP000076738">
    <property type="component" value="Unassembled WGS sequence"/>
</dbReference>
<protein>
    <recommendedName>
        <fullName evidence="2">C2H2-type domain-containing protein</fullName>
    </recommendedName>
</protein>
<feature type="domain" description="C2H2-type" evidence="2">
    <location>
        <begin position="149"/>
        <end position="174"/>
    </location>
</feature>
<dbReference type="SMART" id="SM00355">
    <property type="entry name" value="ZnF_C2H2"/>
    <property type="match status" value="3"/>
</dbReference>
<accession>A0A167LCU2</accession>
<proteinExistence type="predicted"/>
<feature type="domain" description="C2H2-type" evidence="2">
    <location>
        <begin position="116"/>
        <end position="142"/>
    </location>
</feature>